<dbReference type="AlphaFoldDB" id="A0A023FEC7"/>
<evidence type="ECO:0000256" key="2">
    <source>
        <dbReference type="SAM" id="SignalP"/>
    </source>
</evidence>
<protein>
    <submittedName>
        <fullName evidence="3">Putative secreted protein</fullName>
    </submittedName>
</protein>
<accession>A0A023FEC7</accession>
<feature type="chain" id="PRO_5001516495" evidence="2">
    <location>
        <begin position="23"/>
        <end position="190"/>
    </location>
</feature>
<keyword evidence="2" id="KW-0732">Signal</keyword>
<evidence type="ECO:0000256" key="1">
    <source>
        <dbReference type="SAM" id="MobiDB-lite"/>
    </source>
</evidence>
<name>A0A023FEC7_AMBCJ</name>
<reference evidence="3" key="1">
    <citation type="submission" date="2014-03" db="EMBL/GenBank/DDBJ databases">
        <title>The sialotranscriptome of Amblyomma triste, Amblyomma parvum and Amblyomma cajennense ticks, uncovered by 454-based RNA-seq.</title>
        <authorList>
            <person name="Garcia G.R."/>
            <person name="Gardinassi L.G."/>
            <person name="Ribeiro J.M."/>
            <person name="Anatriello E."/>
            <person name="Ferreira B.R."/>
            <person name="Moreira H.N."/>
            <person name="Mafra C."/>
            <person name="Olegario M.M."/>
            <person name="Szabo P.J."/>
            <person name="Miranda-Santos I.K."/>
            <person name="Maruyama S.R."/>
        </authorList>
    </citation>
    <scope>NUCLEOTIDE SEQUENCE</scope>
    <source>
        <strain evidence="3">Uberlandia</strain>
        <tissue evidence="3">Salivary glands</tissue>
    </source>
</reference>
<dbReference type="EMBL" id="GBBK01005318">
    <property type="protein sequence ID" value="JAC19164.1"/>
    <property type="molecule type" value="mRNA"/>
</dbReference>
<feature type="signal peptide" evidence="2">
    <location>
        <begin position="1"/>
        <end position="22"/>
    </location>
</feature>
<sequence>MRFSAIFILGVLLVKYFDTAECYDDEGRGHEDLALTGEARRTQNADIENVLTVLERGDNTGSGRNSTKRNKNRGPKKYPMRPKGLNVTRVQSGDIVTNASFGNNVTTYVRSYVGNWTEHAQCLMPCNVRRDDPCKKLAGGNCTCVARNDHFGRDVGVCALMNTTLGNYDEYGSTYAWLPKGGRKRNPASK</sequence>
<feature type="compositionally biased region" description="Basic residues" evidence="1">
    <location>
        <begin position="66"/>
        <end position="80"/>
    </location>
</feature>
<feature type="region of interest" description="Disordered" evidence="1">
    <location>
        <begin position="55"/>
        <end position="83"/>
    </location>
</feature>
<proteinExistence type="evidence at transcript level"/>
<organism evidence="3">
    <name type="scientific">Amblyomma cajennense</name>
    <name type="common">Cayenne tick</name>
    <name type="synonym">Acarus cajennensis</name>
    <dbReference type="NCBI Taxonomy" id="34607"/>
    <lineage>
        <taxon>Eukaryota</taxon>
        <taxon>Metazoa</taxon>
        <taxon>Ecdysozoa</taxon>
        <taxon>Arthropoda</taxon>
        <taxon>Chelicerata</taxon>
        <taxon>Arachnida</taxon>
        <taxon>Acari</taxon>
        <taxon>Parasitiformes</taxon>
        <taxon>Ixodida</taxon>
        <taxon>Ixodoidea</taxon>
        <taxon>Ixodidae</taxon>
        <taxon>Amblyomminae</taxon>
        <taxon>Amblyomma</taxon>
    </lineage>
</organism>
<evidence type="ECO:0000313" key="3">
    <source>
        <dbReference type="EMBL" id="JAC19164.1"/>
    </source>
</evidence>